<dbReference type="SUPFAM" id="SSF48371">
    <property type="entry name" value="ARM repeat"/>
    <property type="match status" value="1"/>
</dbReference>
<protein>
    <recommendedName>
        <fullName evidence="1">TIR domain-containing protein</fullName>
    </recommendedName>
</protein>
<organism evidence="2 3">
    <name type="scientific">Nitrospira tepida</name>
    <dbReference type="NCBI Taxonomy" id="2973512"/>
    <lineage>
        <taxon>Bacteria</taxon>
        <taxon>Pseudomonadati</taxon>
        <taxon>Nitrospirota</taxon>
        <taxon>Nitrospiria</taxon>
        <taxon>Nitrospirales</taxon>
        <taxon>Nitrospiraceae</taxon>
        <taxon>Nitrospira</taxon>
    </lineage>
</organism>
<dbReference type="Proteomes" id="UP001179121">
    <property type="component" value="Chromosome"/>
</dbReference>
<dbReference type="InterPro" id="IPR000157">
    <property type="entry name" value="TIR_dom"/>
</dbReference>
<sequence>MSNPDQLVERFLGGDPIAGTQALRDLLVLGNSGEDALFSRRIEDPKTMQVRRRWLQYVASRPNVGTVRLIDRMENQDRFKDAHVAAYLFAGISENPGVMRALYAQLSNDFKDSQPTRATLLDYDPAWNRLLAWGYAGGGAAMLWDNVSGSRFAWEKLRTSAFRGACAAFARTGEDHHRWAIEQLITHEWPGYKLTEISDQPDTRLSNEALHGAELAGEAHNVFLTWRHGKVADHILARWSKHAHWRVRDFGAQILASLGFQRTVRPVTEWLQREPVQSVRISLLHTLERSETVSGTDALIDHFTSSRQEGQPHIAKAAWRASDKNRALAVLNAVVKGDDPTSAEAVVSLARLGQRHPQLPRLLDSHDDYWRLNAALAVAYIGDRALLESVLTMQREAATPLERIGLAAAAAILGRPNGAIRLNSELVAAANSEDYFKRVDLFFVHRFLQLAVLDGLATGGEQSKNHLTAWRAEMEPLDPVLRPVELAMPGSAPPSTRPVPVAKNVPSEGHGGPAQVGRGPLKLFISYSHRDEKMRAKLGEHLAPLVDEGLIRIWHDREIEAGANWEGEINKEIGEADLILLLVSASFLQSRYCREELLRAIGQRTVGKSVPIPIILRPCDWVSVFNQGDYKTQALPRDNRPVASGRWPNHDAAFEAIVRELRVKIERMRSK</sequence>
<evidence type="ECO:0000313" key="3">
    <source>
        <dbReference type="Proteomes" id="UP001179121"/>
    </source>
</evidence>
<dbReference type="Gene3D" id="3.40.50.10140">
    <property type="entry name" value="Toll/interleukin-1 receptor homology (TIR) domain"/>
    <property type="match status" value="1"/>
</dbReference>
<dbReference type="AlphaFoldDB" id="A0AA86N393"/>
<dbReference type="SUPFAM" id="SSF52200">
    <property type="entry name" value="Toll/Interleukin receptor TIR domain"/>
    <property type="match status" value="1"/>
</dbReference>
<dbReference type="RefSeq" id="WP_289271288.1">
    <property type="nucleotide sequence ID" value="NZ_OX365700.1"/>
</dbReference>
<dbReference type="InterPro" id="IPR016024">
    <property type="entry name" value="ARM-type_fold"/>
</dbReference>
<gene>
    <name evidence="2" type="ORF">DNFV4_04304</name>
</gene>
<dbReference type="InterPro" id="IPR035897">
    <property type="entry name" value="Toll_tir_struct_dom_sf"/>
</dbReference>
<name>A0AA86N393_9BACT</name>
<dbReference type="GO" id="GO:0007165">
    <property type="term" value="P:signal transduction"/>
    <property type="evidence" value="ECO:0007669"/>
    <property type="project" value="InterPro"/>
</dbReference>
<keyword evidence="3" id="KW-1185">Reference proteome</keyword>
<dbReference type="SMART" id="SM00255">
    <property type="entry name" value="TIR"/>
    <property type="match status" value="1"/>
</dbReference>
<accession>A0AA86N393</accession>
<dbReference type="Pfam" id="PF13676">
    <property type="entry name" value="TIR_2"/>
    <property type="match status" value="1"/>
</dbReference>
<evidence type="ECO:0000313" key="2">
    <source>
        <dbReference type="EMBL" id="CAI4033862.1"/>
    </source>
</evidence>
<dbReference type="KEGG" id="nti:DNFV4_04304"/>
<reference evidence="2" key="1">
    <citation type="submission" date="2022-10" db="EMBL/GenBank/DDBJ databases">
        <authorList>
            <person name="Koch H."/>
        </authorList>
    </citation>
    <scope>NUCLEOTIDE SEQUENCE</scope>
    <source>
        <strain evidence="2">DNF</strain>
    </source>
</reference>
<feature type="domain" description="TIR" evidence="1">
    <location>
        <begin position="520"/>
        <end position="657"/>
    </location>
</feature>
<dbReference type="InterPro" id="IPR011989">
    <property type="entry name" value="ARM-like"/>
</dbReference>
<evidence type="ECO:0000259" key="1">
    <source>
        <dbReference type="SMART" id="SM00255"/>
    </source>
</evidence>
<dbReference type="Gene3D" id="1.25.10.10">
    <property type="entry name" value="Leucine-rich Repeat Variant"/>
    <property type="match status" value="1"/>
</dbReference>
<dbReference type="EMBL" id="OX365700">
    <property type="protein sequence ID" value="CAI4033862.1"/>
    <property type="molecule type" value="Genomic_DNA"/>
</dbReference>
<proteinExistence type="predicted"/>